<evidence type="ECO:0000256" key="1">
    <source>
        <dbReference type="SAM" id="Phobius"/>
    </source>
</evidence>
<gene>
    <name evidence="2" type="ORF">AVDCRST_MAG76-2598</name>
</gene>
<proteinExistence type="predicted"/>
<keyword evidence="1" id="KW-1133">Transmembrane helix</keyword>
<accession>A0A6J4IQ31</accession>
<keyword evidence="1" id="KW-0472">Membrane</keyword>
<reference evidence="2" key="1">
    <citation type="submission" date="2020-02" db="EMBL/GenBank/DDBJ databases">
        <authorList>
            <person name="Meier V. D."/>
        </authorList>
    </citation>
    <scope>NUCLEOTIDE SEQUENCE</scope>
    <source>
        <strain evidence="2">AVDCRST_MAG76</strain>
    </source>
</reference>
<protein>
    <submittedName>
        <fullName evidence="2">Uncharacterized protein</fullName>
    </submittedName>
</protein>
<dbReference type="EMBL" id="CADCSZ010000159">
    <property type="protein sequence ID" value="CAA9256710.1"/>
    <property type="molecule type" value="Genomic_DNA"/>
</dbReference>
<name>A0A6J4IQ31_9ACTN</name>
<dbReference type="AlphaFoldDB" id="A0A6J4IQ31"/>
<sequence length="86" mass="9242">MGVDVVLWWIGNAVLAFVVIPVVLLFANRVLRPTMMIKEYADDILVHGVGLTGTLDAVPKLVKTKELTGAALGLVGRYGAALKRLL</sequence>
<keyword evidence="1" id="KW-0812">Transmembrane</keyword>
<evidence type="ECO:0000313" key="2">
    <source>
        <dbReference type="EMBL" id="CAA9256710.1"/>
    </source>
</evidence>
<organism evidence="2">
    <name type="scientific">uncultured Acidimicrobiales bacterium</name>
    <dbReference type="NCBI Taxonomy" id="310071"/>
    <lineage>
        <taxon>Bacteria</taxon>
        <taxon>Bacillati</taxon>
        <taxon>Actinomycetota</taxon>
        <taxon>Acidimicrobiia</taxon>
        <taxon>Acidimicrobiales</taxon>
        <taxon>environmental samples</taxon>
    </lineage>
</organism>
<feature type="transmembrane region" description="Helical" evidence="1">
    <location>
        <begin position="6"/>
        <end position="27"/>
    </location>
</feature>